<evidence type="ECO:0000259" key="11">
    <source>
        <dbReference type="PROSITE" id="PS51384"/>
    </source>
</evidence>
<evidence type="ECO:0000256" key="9">
    <source>
        <dbReference type="ARBA" id="ARBA00061434"/>
    </source>
</evidence>
<organism evidence="12 13">
    <name type="scientific">Rhodoferax lacus</name>
    <dbReference type="NCBI Taxonomy" id="2184758"/>
    <lineage>
        <taxon>Bacteria</taxon>
        <taxon>Pseudomonadati</taxon>
        <taxon>Pseudomonadota</taxon>
        <taxon>Betaproteobacteria</taxon>
        <taxon>Burkholderiales</taxon>
        <taxon>Comamonadaceae</taxon>
        <taxon>Rhodoferax</taxon>
    </lineage>
</organism>
<dbReference type="SUPFAM" id="SSF52343">
    <property type="entry name" value="Ferredoxin reductase-like, C-terminal NADP-linked domain"/>
    <property type="match status" value="1"/>
</dbReference>
<keyword evidence="3" id="KW-0001">2Fe-2S</keyword>
<protein>
    <submittedName>
        <fullName evidence="12">Hybrid-cluster NAD(P)-dependent oxidoreductase</fullName>
    </submittedName>
</protein>
<dbReference type="GO" id="GO:0046872">
    <property type="term" value="F:metal ion binding"/>
    <property type="evidence" value="ECO:0007669"/>
    <property type="project" value="UniProtKB-KW"/>
</dbReference>
<dbReference type="CDD" id="cd00207">
    <property type="entry name" value="fer2"/>
    <property type="match status" value="1"/>
</dbReference>
<dbReference type="GO" id="GO:0051537">
    <property type="term" value="F:2 iron, 2 sulfur cluster binding"/>
    <property type="evidence" value="ECO:0007669"/>
    <property type="project" value="UniProtKB-KW"/>
</dbReference>
<dbReference type="InterPro" id="IPR001041">
    <property type="entry name" value="2Fe-2S_ferredoxin-type"/>
</dbReference>
<dbReference type="EMBL" id="QFZK01000004">
    <property type="protein sequence ID" value="RFO97451.1"/>
    <property type="molecule type" value="Genomic_DNA"/>
</dbReference>
<accession>A0A3E1RDZ2</accession>
<dbReference type="InterPro" id="IPR036010">
    <property type="entry name" value="2Fe-2S_ferredoxin-like_sf"/>
</dbReference>
<dbReference type="PROSITE" id="PS51384">
    <property type="entry name" value="FAD_FR"/>
    <property type="match status" value="1"/>
</dbReference>
<sequence>MVLSDSADVKTFCFQTEQPSWFRYQAGQFITLQVEIEGVTHTRCYTLSSSPSRPVCLTITVKAEPGGKVSNWLHQHLKVGDHVQARGPSGIFSVQHSPAPKYLFLAGGVGITPLMSMTRWLFDQGRHTDVCFVQCARTPSDLLFRSELEAISARVSEFRVALVCERPNPFGAWTGYSGRLNQLMLELIAPDYFEREIFCCGPEPYMKAVRGVLQAAGFDMARYHEESFQVPVHVDAETRQHADEKVDATQTSVLRFAASGREATCSGTQTVLDVAREAGLSIPSACLFGVCGTCKVKKISGEVHMLQNGGITDEDVADGWLLACCSRPLGDVVLDC</sequence>
<comment type="caution">
    <text evidence="12">The sequence shown here is derived from an EMBL/GenBank/DDBJ whole genome shotgun (WGS) entry which is preliminary data.</text>
</comment>
<dbReference type="InterPro" id="IPR006058">
    <property type="entry name" value="2Fe2S_fd_BS"/>
</dbReference>
<evidence type="ECO:0000256" key="4">
    <source>
        <dbReference type="ARBA" id="ARBA00022723"/>
    </source>
</evidence>
<dbReference type="Gene3D" id="3.10.20.30">
    <property type="match status" value="1"/>
</dbReference>
<keyword evidence="5" id="KW-0274">FAD</keyword>
<evidence type="ECO:0000256" key="7">
    <source>
        <dbReference type="ARBA" id="ARBA00023004"/>
    </source>
</evidence>
<dbReference type="InterPro" id="IPR012675">
    <property type="entry name" value="Beta-grasp_dom_sf"/>
</dbReference>
<name>A0A3E1RDZ2_9BURK</name>
<dbReference type="PANTHER" id="PTHR47354">
    <property type="entry name" value="NADH OXIDOREDUCTASE HCR"/>
    <property type="match status" value="1"/>
</dbReference>
<evidence type="ECO:0000256" key="3">
    <source>
        <dbReference type="ARBA" id="ARBA00022714"/>
    </source>
</evidence>
<feature type="domain" description="FAD-binding FR-type" evidence="11">
    <location>
        <begin position="1"/>
        <end position="95"/>
    </location>
</feature>
<keyword evidence="7" id="KW-0408">Iron</keyword>
<dbReference type="InterPro" id="IPR039261">
    <property type="entry name" value="FNR_nucleotide-bd"/>
</dbReference>
<dbReference type="AlphaFoldDB" id="A0A3E1RDZ2"/>
<keyword evidence="6" id="KW-0560">Oxidoreductase</keyword>
<dbReference type="Gene3D" id="3.40.50.80">
    <property type="entry name" value="Nucleotide-binding domain of ferredoxin-NADP reductase (FNR) module"/>
    <property type="match status" value="1"/>
</dbReference>
<dbReference type="PRINTS" id="PR00406">
    <property type="entry name" value="CYTB5RDTASE"/>
</dbReference>
<dbReference type="Pfam" id="PF00175">
    <property type="entry name" value="NAD_binding_1"/>
    <property type="match status" value="1"/>
</dbReference>
<dbReference type="PROSITE" id="PS51085">
    <property type="entry name" value="2FE2S_FER_2"/>
    <property type="match status" value="1"/>
</dbReference>
<evidence type="ECO:0000256" key="6">
    <source>
        <dbReference type="ARBA" id="ARBA00023002"/>
    </source>
</evidence>
<evidence type="ECO:0000256" key="2">
    <source>
        <dbReference type="ARBA" id="ARBA00022630"/>
    </source>
</evidence>
<dbReference type="InterPro" id="IPR008333">
    <property type="entry name" value="Cbr1-like_FAD-bd_dom"/>
</dbReference>
<dbReference type="Proteomes" id="UP000260665">
    <property type="component" value="Unassembled WGS sequence"/>
</dbReference>
<comment type="similarity">
    <text evidence="9">In the N-terminal section; belongs to the FAD-binding oxidoreductase type 6 family.</text>
</comment>
<dbReference type="OrthoDB" id="9796486at2"/>
<evidence type="ECO:0000313" key="13">
    <source>
        <dbReference type="Proteomes" id="UP000260665"/>
    </source>
</evidence>
<dbReference type="SUPFAM" id="SSF63380">
    <property type="entry name" value="Riboflavin synthase domain-like"/>
    <property type="match status" value="1"/>
</dbReference>
<dbReference type="InterPro" id="IPR001433">
    <property type="entry name" value="OxRdtase_FAD/NAD-bd"/>
</dbReference>
<dbReference type="Pfam" id="PF00111">
    <property type="entry name" value="Fer2"/>
    <property type="match status" value="1"/>
</dbReference>
<evidence type="ECO:0000256" key="8">
    <source>
        <dbReference type="ARBA" id="ARBA00023014"/>
    </source>
</evidence>
<dbReference type="Pfam" id="PF00970">
    <property type="entry name" value="FAD_binding_6"/>
    <property type="match status" value="1"/>
</dbReference>
<feature type="domain" description="2Fe-2S ferredoxin-type" evidence="10">
    <location>
        <begin position="252"/>
        <end position="336"/>
    </location>
</feature>
<dbReference type="InterPro" id="IPR017927">
    <property type="entry name" value="FAD-bd_FR_type"/>
</dbReference>
<dbReference type="Gene3D" id="2.40.30.10">
    <property type="entry name" value="Translation factors"/>
    <property type="match status" value="1"/>
</dbReference>
<dbReference type="PROSITE" id="PS00197">
    <property type="entry name" value="2FE2S_FER_1"/>
    <property type="match status" value="1"/>
</dbReference>
<keyword evidence="8" id="KW-0411">Iron-sulfur</keyword>
<evidence type="ECO:0000259" key="10">
    <source>
        <dbReference type="PROSITE" id="PS51085"/>
    </source>
</evidence>
<evidence type="ECO:0000313" key="12">
    <source>
        <dbReference type="EMBL" id="RFO97451.1"/>
    </source>
</evidence>
<dbReference type="InterPro" id="IPR050415">
    <property type="entry name" value="MRET"/>
</dbReference>
<dbReference type="InterPro" id="IPR017938">
    <property type="entry name" value="Riboflavin_synthase-like_b-brl"/>
</dbReference>
<gene>
    <name evidence="12" type="ORF">DIC66_09645</name>
</gene>
<keyword evidence="4" id="KW-0479">Metal-binding</keyword>
<dbReference type="SUPFAM" id="SSF54292">
    <property type="entry name" value="2Fe-2S ferredoxin-like"/>
    <property type="match status" value="1"/>
</dbReference>
<comment type="cofactor">
    <cofactor evidence="1">
        <name>FAD</name>
        <dbReference type="ChEBI" id="CHEBI:57692"/>
    </cofactor>
</comment>
<evidence type="ECO:0000256" key="1">
    <source>
        <dbReference type="ARBA" id="ARBA00001974"/>
    </source>
</evidence>
<dbReference type="PANTHER" id="PTHR47354:SF6">
    <property type="entry name" value="NADH OXIDOREDUCTASE HCR"/>
    <property type="match status" value="1"/>
</dbReference>
<proteinExistence type="inferred from homology"/>
<keyword evidence="13" id="KW-1185">Reference proteome</keyword>
<dbReference type="GO" id="GO:0016491">
    <property type="term" value="F:oxidoreductase activity"/>
    <property type="evidence" value="ECO:0007669"/>
    <property type="project" value="UniProtKB-KW"/>
</dbReference>
<keyword evidence="2" id="KW-0285">Flavoprotein</keyword>
<reference evidence="12 13" key="1">
    <citation type="submission" date="2018-05" db="EMBL/GenBank/DDBJ databases">
        <title>Rhodoferax soyangensis sp.nov., isolated from an oligotrophic freshwater lake.</title>
        <authorList>
            <person name="Park M."/>
        </authorList>
    </citation>
    <scope>NUCLEOTIDE SEQUENCE [LARGE SCALE GENOMIC DNA]</scope>
    <source>
        <strain evidence="12 13">IMCC26218</strain>
    </source>
</reference>
<evidence type="ECO:0000256" key="5">
    <source>
        <dbReference type="ARBA" id="ARBA00022827"/>
    </source>
</evidence>
<dbReference type="CDD" id="cd06215">
    <property type="entry name" value="FNR_iron_sulfur_binding_1"/>
    <property type="match status" value="1"/>
</dbReference>